<dbReference type="InterPro" id="IPR041373">
    <property type="entry name" value="RT_RNaseH"/>
</dbReference>
<dbReference type="EMBL" id="SDMP01000006">
    <property type="protein sequence ID" value="RYR53576.1"/>
    <property type="molecule type" value="Genomic_DNA"/>
</dbReference>
<comment type="caution">
    <text evidence="8">The sequence shown here is derived from an EMBL/GenBank/DDBJ whole genome shotgun (WGS) entry which is preliminary data.</text>
</comment>
<keyword evidence="5" id="KW-0378">Hydrolase</keyword>
<evidence type="ECO:0000256" key="1">
    <source>
        <dbReference type="ARBA" id="ARBA00022679"/>
    </source>
</evidence>
<evidence type="ECO:0000313" key="8">
    <source>
        <dbReference type="EMBL" id="RYR53576.1"/>
    </source>
</evidence>
<dbReference type="AlphaFoldDB" id="A0A445CRJ7"/>
<dbReference type="PANTHER" id="PTHR48475">
    <property type="entry name" value="RIBONUCLEASE H"/>
    <property type="match status" value="1"/>
</dbReference>
<accession>A0A445CRJ7</accession>
<keyword evidence="6" id="KW-0695">RNA-directed DNA polymerase</keyword>
<feature type="domain" description="Reverse transcriptase RNase H-like" evidence="7">
    <location>
        <begin position="2"/>
        <end position="66"/>
    </location>
</feature>
<keyword evidence="4" id="KW-0255">Endonuclease</keyword>
<dbReference type="Proteomes" id="UP000289738">
    <property type="component" value="Chromosome A06"/>
</dbReference>
<evidence type="ECO:0000256" key="5">
    <source>
        <dbReference type="ARBA" id="ARBA00022801"/>
    </source>
</evidence>
<dbReference type="GO" id="GO:0003964">
    <property type="term" value="F:RNA-directed DNA polymerase activity"/>
    <property type="evidence" value="ECO:0007669"/>
    <property type="project" value="UniProtKB-KW"/>
</dbReference>
<dbReference type="PANTHER" id="PTHR48475:SF1">
    <property type="entry name" value="RNASE H TYPE-1 DOMAIN-CONTAINING PROTEIN"/>
    <property type="match status" value="1"/>
</dbReference>
<name>A0A445CRJ7_ARAHY</name>
<keyword evidence="2" id="KW-0548">Nucleotidyltransferase</keyword>
<proteinExistence type="predicted"/>
<keyword evidence="1" id="KW-0808">Transferase</keyword>
<dbReference type="GO" id="GO:0016787">
    <property type="term" value="F:hydrolase activity"/>
    <property type="evidence" value="ECO:0007669"/>
    <property type="project" value="UniProtKB-KW"/>
</dbReference>
<dbReference type="GO" id="GO:0004519">
    <property type="term" value="F:endonuclease activity"/>
    <property type="evidence" value="ECO:0007669"/>
    <property type="project" value="UniProtKB-KW"/>
</dbReference>
<evidence type="ECO:0000256" key="6">
    <source>
        <dbReference type="ARBA" id="ARBA00022918"/>
    </source>
</evidence>
<evidence type="ECO:0000256" key="3">
    <source>
        <dbReference type="ARBA" id="ARBA00022722"/>
    </source>
</evidence>
<evidence type="ECO:0000256" key="4">
    <source>
        <dbReference type="ARBA" id="ARBA00022759"/>
    </source>
</evidence>
<keyword evidence="3" id="KW-0540">Nuclease</keyword>
<reference evidence="8 9" key="1">
    <citation type="submission" date="2019-01" db="EMBL/GenBank/DDBJ databases">
        <title>Sequencing of cultivated peanut Arachis hypogaea provides insights into genome evolution and oil improvement.</title>
        <authorList>
            <person name="Chen X."/>
        </authorList>
    </citation>
    <scope>NUCLEOTIDE SEQUENCE [LARGE SCALE GENOMIC DNA]</scope>
    <source>
        <strain evidence="9">cv. Fuhuasheng</strain>
        <tissue evidence="8">Leaves</tissue>
    </source>
</reference>
<dbReference type="SUPFAM" id="SSF56672">
    <property type="entry name" value="DNA/RNA polymerases"/>
    <property type="match status" value="1"/>
</dbReference>
<dbReference type="Pfam" id="PF17917">
    <property type="entry name" value="RT_RNaseH"/>
    <property type="match status" value="1"/>
</dbReference>
<protein>
    <recommendedName>
        <fullName evidence="7">Reverse transcriptase RNase H-like domain-containing protein</fullName>
    </recommendedName>
</protein>
<gene>
    <name evidence="8" type="ORF">Ahy_A06g028758</name>
</gene>
<sequence length="159" mass="18236">MKGPEQRYSSSEKNYLALVYISQRYRHYFQAHQVEVVSKNEGLRSLIEKPTLTGRIGCWALLLCKYDVKLVTSTTIKNQALADLLLISPKKVTIKKLSGQIPGTIEIVHACNEEKTWTFIFNEKRKEKKKQNNYIEPLAEKRALGCIEDSRGGIFFGQK</sequence>
<organism evidence="8 9">
    <name type="scientific">Arachis hypogaea</name>
    <name type="common">Peanut</name>
    <dbReference type="NCBI Taxonomy" id="3818"/>
    <lineage>
        <taxon>Eukaryota</taxon>
        <taxon>Viridiplantae</taxon>
        <taxon>Streptophyta</taxon>
        <taxon>Embryophyta</taxon>
        <taxon>Tracheophyta</taxon>
        <taxon>Spermatophyta</taxon>
        <taxon>Magnoliopsida</taxon>
        <taxon>eudicotyledons</taxon>
        <taxon>Gunneridae</taxon>
        <taxon>Pentapetalae</taxon>
        <taxon>rosids</taxon>
        <taxon>fabids</taxon>
        <taxon>Fabales</taxon>
        <taxon>Fabaceae</taxon>
        <taxon>Papilionoideae</taxon>
        <taxon>50 kb inversion clade</taxon>
        <taxon>dalbergioids sensu lato</taxon>
        <taxon>Dalbergieae</taxon>
        <taxon>Pterocarpus clade</taxon>
        <taxon>Arachis</taxon>
    </lineage>
</organism>
<evidence type="ECO:0000256" key="2">
    <source>
        <dbReference type="ARBA" id="ARBA00022695"/>
    </source>
</evidence>
<dbReference type="InterPro" id="IPR043502">
    <property type="entry name" value="DNA/RNA_pol_sf"/>
</dbReference>
<evidence type="ECO:0000313" key="9">
    <source>
        <dbReference type="Proteomes" id="UP000289738"/>
    </source>
</evidence>
<keyword evidence="9" id="KW-1185">Reference proteome</keyword>
<evidence type="ECO:0000259" key="7">
    <source>
        <dbReference type="Pfam" id="PF17917"/>
    </source>
</evidence>